<keyword evidence="1" id="KW-0175">Coiled coil</keyword>
<comment type="caution">
    <text evidence="3">The sequence shown here is derived from an EMBL/GenBank/DDBJ whole genome shotgun (WGS) entry which is preliminary data.</text>
</comment>
<feature type="region of interest" description="Disordered" evidence="2">
    <location>
        <begin position="1"/>
        <end position="104"/>
    </location>
</feature>
<dbReference type="EMBL" id="SJPZ01000001">
    <property type="protein sequence ID" value="TWU66929.1"/>
    <property type="molecule type" value="Genomic_DNA"/>
</dbReference>
<gene>
    <name evidence="3" type="ORF">V7x_25010</name>
</gene>
<evidence type="ECO:0000313" key="4">
    <source>
        <dbReference type="Proteomes" id="UP000316476"/>
    </source>
</evidence>
<dbReference type="Proteomes" id="UP000316476">
    <property type="component" value="Unassembled WGS sequence"/>
</dbReference>
<feature type="region of interest" description="Disordered" evidence="2">
    <location>
        <begin position="489"/>
        <end position="509"/>
    </location>
</feature>
<evidence type="ECO:0000313" key="3">
    <source>
        <dbReference type="EMBL" id="TWU66929.1"/>
    </source>
</evidence>
<protein>
    <submittedName>
        <fullName evidence="3">Uncharacterized protein</fullName>
    </submittedName>
</protein>
<name>A0A5C6FVC9_9PLAN</name>
<evidence type="ECO:0000256" key="1">
    <source>
        <dbReference type="SAM" id="Coils"/>
    </source>
</evidence>
<dbReference type="AlphaFoldDB" id="A0A5C6FVC9"/>
<accession>A0A5C6FVC9</accession>
<feature type="compositionally biased region" description="Low complexity" evidence="2">
    <location>
        <begin position="34"/>
        <end position="44"/>
    </location>
</feature>
<feature type="coiled-coil region" evidence="1">
    <location>
        <begin position="260"/>
        <end position="294"/>
    </location>
</feature>
<feature type="compositionally biased region" description="Polar residues" evidence="2">
    <location>
        <begin position="296"/>
        <end position="313"/>
    </location>
</feature>
<organism evidence="3 4">
    <name type="scientific">Crateriforma conspicua</name>
    <dbReference type="NCBI Taxonomy" id="2527996"/>
    <lineage>
        <taxon>Bacteria</taxon>
        <taxon>Pseudomonadati</taxon>
        <taxon>Planctomycetota</taxon>
        <taxon>Planctomycetia</taxon>
        <taxon>Planctomycetales</taxon>
        <taxon>Planctomycetaceae</taxon>
        <taxon>Crateriforma</taxon>
    </lineage>
</organism>
<feature type="region of interest" description="Disordered" evidence="2">
    <location>
        <begin position="294"/>
        <end position="317"/>
    </location>
</feature>
<reference evidence="3 4" key="1">
    <citation type="submission" date="2019-02" db="EMBL/GenBank/DDBJ databases">
        <title>Deep-cultivation of Planctomycetes and their phenomic and genomic characterization uncovers novel biology.</title>
        <authorList>
            <person name="Wiegand S."/>
            <person name="Jogler M."/>
            <person name="Boedeker C."/>
            <person name="Pinto D."/>
            <person name="Vollmers J."/>
            <person name="Rivas-Marin E."/>
            <person name="Kohn T."/>
            <person name="Peeters S.H."/>
            <person name="Heuer A."/>
            <person name="Rast P."/>
            <person name="Oberbeckmann S."/>
            <person name="Bunk B."/>
            <person name="Jeske O."/>
            <person name="Meyerdierks A."/>
            <person name="Storesund J.E."/>
            <person name="Kallscheuer N."/>
            <person name="Luecker S."/>
            <person name="Lage O.M."/>
            <person name="Pohl T."/>
            <person name="Merkel B.J."/>
            <person name="Hornburger P."/>
            <person name="Mueller R.-W."/>
            <person name="Bruemmer F."/>
            <person name="Labrenz M."/>
            <person name="Spormann A.M."/>
            <person name="Op Den Camp H."/>
            <person name="Overmann J."/>
            <person name="Amann R."/>
            <person name="Jetten M.S.M."/>
            <person name="Mascher T."/>
            <person name="Medema M.H."/>
            <person name="Devos D.P."/>
            <person name="Kaster A.-K."/>
            <person name="Ovreas L."/>
            <person name="Rohde M."/>
            <person name="Galperin M.Y."/>
            <person name="Jogler C."/>
        </authorList>
    </citation>
    <scope>NUCLEOTIDE SEQUENCE [LARGE SCALE GENOMIC DNA]</scope>
    <source>
        <strain evidence="3 4">V7</strain>
    </source>
</reference>
<evidence type="ECO:0000256" key="2">
    <source>
        <dbReference type="SAM" id="MobiDB-lite"/>
    </source>
</evidence>
<feature type="compositionally biased region" description="Basic residues" evidence="2">
    <location>
        <begin position="1"/>
        <end position="14"/>
    </location>
</feature>
<proteinExistence type="predicted"/>
<sequence length="509" mass="55626">MARKTRKRNRRRNSRKPETKVACAPDTALPSQNPDAAPIDPAAADECKKDSASRQDPASAHDPVVESPPIALPESVAAHGCQPDDAAAQFDVPAGDTEADDVRTTDDIEDVVAAIEEAVALADGHDGDDPGTDQNIEPTIDEVAEAQADLTAAVVTDSVSTLDDSISLVENQAGQETDLAYRPVPSQWAPASPAPESPLTAFAIDQFMPADPVRQQAWATQPSLAPEAGVPAPAMSSELTERLLAEFADLKSHVIEATDLESLKSRIDELTEANESLQKQNDELAEQNADLASRVAGSNVQQSIESDATQSGGSPDLLTWEQRKELIYRQMEEDSFDAESFLTTLKQKQESSSVIAVQAATPGDTESIHDLDPADTVTRLFDQLESLQQQVERRDDELGELRVLLEQRGPAEDGMTVGAASIAQMFDADELIQEERQRLQDMQAEWEEKFRKVEIEASLERAKLSRERQELQRKNAELEERLAHARRECEQNNAGGEGKKRRWAAQLGL</sequence>